<evidence type="ECO:0000256" key="1">
    <source>
        <dbReference type="SAM" id="Coils"/>
    </source>
</evidence>
<evidence type="ECO:0008006" key="4">
    <source>
        <dbReference type="Google" id="ProtNLM"/>
    </source>
</evidence>
<name>A0ABQ7FKY3_9ACTN</name>
<gene>
    <name evidence="2" type="ORF">GCU69_13165</name>
</gene>
<feature type="coiled-coil region" evidence="1">
    <location>
        <begin position="52"/>
        <end position="114"/>
    </location>
</feature>
<organism evidence="2 3">
    <name type="scientific">Streptomyces lycii</name>
    <dbReference type="NCBI Taxonomy" id="2654337"/>
    <lineage>
        <taxon>Bacteria</taxon>
        <taxon>Bacillati</taxon>
        <taxon>Actinomycetota</taxon>
        <taxon>Actinomycetes</taxon>
        <taxon>Kitasatosporales</taxon>
        <taxon>Streptomycetaceae</taxon>
        <taxon>Streptomyces</taxon>
    </lineage>
</organism>
<sequence length="137" mass="15474">MSEDREARRERWADAVHDADEAGQLSYEQAKTIADAALAVADAELSDLRFLFDSARDRADNLADENARLREQLADAQRDHHEDTQQLAEMRETITRLRAELEAAKAVVDRADTNDRETGFFMDVRDALNGERSEPGV</sequence>
<protein>
    <recommendedName>
        <fullName evidence="4">Cellulose-binding protein</fullName>
    </recommendedName>
</protein>
<dbReference type="EMBL" id="WHPN01000268">
    <property type="protein sequence ID" value="KAF4408643.1"/>
    <property type="molecule type" value="Genomic_DNA"/>
</dbReference>
<dbReference type="RefSeq" id="WP_156206126.1">
    <property type="nucleotide sequence ID" value="NZ_WHPN01000268.1"/>
</dbReference>
<keyword evidence="1" id="KW-0175">Coiled coil</keyword>
<reference evidence="2 3" key="1">
    <citation type="submission" date="2019-10" db="EMBL/GenBank/DDBJ databases">
        <title>Streptomyces tenebrisbrunneis sp.nov., an endogenous actinomycete isolated from of Lycium ruthenicum.</title>
        <authorList>
            <person name="Ma L."/>
        </authorList>
    </citation>
    <scope>NUCLEOTIDE SEQUENCE [LARGE SCALE GENOMIC DNA]</scope>
    <source>
        <strain evidence="2 3">TRM 66187</strain>
    </source>
</reference>
<keyword evidence="3" id="KW-1185">Reference proteome</keyword>
<evidence type="ECO:0000313" key="3">
    <source>
        <dbReference type="Proteomes" id="UP000621266"/>
    </source>
</evidence>
<dbReference type="Proteomes" id="UP000621266">
    <property type="component" value="Unassembled WGS sequence"/>
</dbReference>
<accession>A0ABQ7FKY3</accession>
<evidence type="ECO:0000313" key="2">
    <source>
        <dbReference type="EMBL" id="KAF4408643.1"/>
    </source>
</evidence>
<comment type="caution">
    <text evidence="2">The sequence shown here is derived from an EMBL/GenBank/DDBJ whole genome shotgun (WGS) entry which is preliminary data.</text>
</comment>
<proteinExistence type="predicted"/>